<comment type="caution">
    <text evidence="2">The sequence shown here is derived from an EMBL/GenBank/DDBJ whole genome shotgun (WGS) entry which is preliminary data.</text>
</comment>
<sequence length="74" mass="7877">MIPTTILAIVLLALHWKGPNAVWGGATLGVIVGLIVALVVGDWSLLALIFAIGTIAGTIFEWIGRLAKRMGRRL</sequence>
<protein>
    <submittedName>
        <fullName evidence="2">Uncharacterized protein</fullName>
    </submittedName>
</protein>
<feature type="transmembrane region" description="Helical" evidence="1">
    <location>
        <begin position="21"/>
        <end position="39"/>
    </location>
</feature>
<name>A0A0F9QI82_9ZZZZ</name>
<reference evidence="2" key="1">
    <citation type="journal article" date="2015" name="Nature">
        <title>Complex archaea that bridge the gap between prokaryotes and eukaryotes.</title>
        <authorList>
            <person name="Spang A."/>
            <person name="Saw J.H."/>
            <person name="Jorgensen S.L."/>
            <person name="Zaremba-Niedzwiedzka K."/>
            <person name="Martijn J."/>
            <person name="Lind A.E."/>
            <person name="van Eijk R."/>
            <person name="Schleper C."/>
            <person name="Guy L."/>
            <person name="Ettema T.J."/>
        </authorList>
    </citation>
    <scope>NUCLEOTIDE SEQUENCE</scope>
</reference>
<dbReference type="EMBL" id="LAZR01004852">
    <property type="protein sequence ID" value="KKN05018.1"/>
    <property type="molecule type" value="Genomic_DNA"/>
</dbReference>
<keyword evidence="1" id="KW-1133">Transmembrane helix</keyword>
<gene>
    <name evidence="2" type="ORF">LCGC14_1091540</name>
</gene>
<keyword evidence="1" id="KW-0472">Membrane</keyword>
<evidence type="ECO:0000256" key="1">
    <source>
        <dbReference type="SAM" id="Phobius"/>
    </source>
</evidence>
<proteinExistence type="predicted"/>
<evidence type="ECO:0000313" key="2">
    <source>
        <dbReference type="EMBL" id="KKN05018.1"/>
    </source>
</evidence>
<feature type="transmembrane region" description="Helical" evidence="1">
    <location>
        <begin position="45"/>
        <end position="64"/>
    </location>
</feature>
<accession>A0A0F9QI82</accession>
<dbReference type="AlphaFoldDB" id="A0A0F9QI82"/>
<organism evidence="2">
    <name type="scientific">marine sediment metagenome</name>
    <dbReference type="NCBI Taxonomy" id="412755"/>
    <lineage>
        <taxon>unclassified sequences</taxon>
        <taxon>metagenomes</taxon>
        <taxon>ecological metagenomes</taxon>
    </lineage>
</organism>
<keyword evidence="1" id="KW-0812">Transmembrane</keyword>